<name>A0A7S9PT90_EPIFF</name>
<dbReference type="PANTHER" id="PTHR43806">
    <property type="entry name" value="PEPTIDASE S8"/>
    <property type="match status" value="1"/>
</dbReference>
<dbReference type="InterPro" id="IPR050131">
    <property type="entry name" value="Peptidase_S8_subtilisin-like"/>
</dbReference>
<dbReference type="InterPro" id="IPR036852">
    <property type="entry name" value="Peptidase_S8/S53_dom_sf"/>
</dbReference>
<evidence type="ECO:0000256" key="7">
    <source>
        <dbReference type="SAM" id="MobiDB-lite"/>
    </source>
</evidence>
<accession>A0A7S9PT90</accession>
<dbReference type="InterPro" id="IPR023827">
    <property type="entry name" value="Peptidase_S8_Asp-AS"/>
</dbReference>
<evidence type="ECO:0000256" key="1">
    <source>
        <dbReference type="ARBA" id="ARBA00011073"/>
    </source>
</evidence>
<feature type="active site" description="Charge relay system" evidence="5">
    <location>
        <position position="176"/>
    </location>
</feature>
<dbReference type="CDD" id="cd04077">
    <property type="entry name" value="Peptidases_S8_PCSK9_ProteinaseK_like"/>
    <property type="match status" value="1"/>
</dbReference>
<dbReference type="PROSITE" id="PS00136">
    <property type="entry name" value="SUBTILASE_ASP"/>
    <property type="match status" value="1"/>
</dbReference>
<feature type="region of interest" description="Disordered" evidence="7">
    <location>
        <begin position="426"/>
        <end position="538"/>
    </location>
</feature>
<dbReference type="PRINTS" id="PR00723">
    <property type="entry name" value="SUBTILISIN"/>
</dbReference>
<keyword evidence="4 5" id="KW-0720">Serine protease</keyword>
<comment type="similarity">
    <text evidence="1 5 6">Belongs to the peptidase S8 family.</text>
</comment>
<gene>
    <name evidence="10" type="ORF">C2857_007829</name>
</gene>
<dbReference type="AlphaFoldDB" id="A0A7S9PT90"/>
<dbReference type="GO" id="GO:0004252">
    <property type="term" value="F:serine-type endopeptidase activity"/>
    <property type="evidence" value="ECO:0007669"/>
    <property type="project" value="UniProtKB-UniRule"/>
</dbReference>
<proteinExistence type="inferred from homology"/>
<feature type="domain" description="Peptidase S8/S53" evidence="9">
    <location>
        <begin position="167"/>
        <end position="399"/>
    </location>
</feature>
<evidence type="ECO:0000259" key="9">
    <source>
        <dbReference type="Pfam" id="PF00082"/>
    </source>
</evidence>
<reference evidence="10 11" key="1">
    <citation type="journal article" date="2018" name="PLoS Genet.">
        <title>Repeat elements organise 3D genome structure and mediate transcription in the filamentous fungus Epichloe festucae.</title>
        <authorList>
            <person name="Winter D.J."/>
            <person name="Ganley A.R.D."/>
            <person name="Young C.A."/>
            <person name="Liachko I."/>
            <person name="Schardl C.L."/>
            <person name="Dupont P.Y."/>
            <person name="Berry D."/>
            <person name="Ram A."/>
            <person name="Scott B."/>
            <person name="Cox M.P."/>
        </authorList>
    </citation>
    <scope>NUCLEOTIDE SEQUENCE [LARGE SCALE GENOMIC DNA]</scope>
    <source>
        <strain evidence="10 11">Fl1</strain>
    </source>
</reference>
<evidence type="ECO:0000256" key="6">
    <source>
        <dbReference type="RuleBase" id="RU003355"/>
    </source>
</evidence>
<feature type="compositionally biased region" description="Gly residues" evidence="7">
    <location>
        <begin position="506"/>
        <end position="522"/>
    </location>
</feature>
<evidence type="ECO:0000256" key="2">
    <source>
        <dbReference type="ARBA" id="ARBA00022670"/>
    </source>
</evidence>
<evidence type="ECO:0000256" key="4">
    <source>
        <dbReference type="ARBA" id="ARBA00022825"/>
    </source>
</evidence>
<dbReference type="InterPro" id="IPR034193">
    <property type="entry name" value="PCSK9_ProteinaseK-like"/>
</dbReference>
<dbReference type="PROSITE" id="PS00137">
    <property type="entry name" value="SUBTILASE_HIS"/>
    <property type="match status" value="1"/>
</dbReference>
<dbReference type="OrthoDB" id="206201at2759"/>
<organism evidence="10 11">
    <name type="scientific">Epichloe festucae (strain Fl1)</name>
    <dbReference type="NCBI Taxonomy" id="877507"/>
    <lineage>
        <taxon>Eukaryota</taxon>
        <taxon>Fungi</taxon>
        <taxon>Dikarya</taxon>
        <taxon>Ascomycota</taxon>
        <taxon>Pezizomycotina</taxon>
        <taxon>Sordariomycetes</taxon>
        <taxon>Hypocreomycetidae</taxon>
        <taxon>Hypocreales</taxon>
        <taxon>Clavicipitaceae</taxon>
        <taxon>Epichloe</taxon>
    </lineage>
</organism>
<feature type="signal peptide" evidence="8">
    <location>
        <begin position="1"/>
        <end position="21"/>
    </location>
</feature>
<feature type="active site" description="Charge relay system" evidence="5">
    <location>
        <position position="368"/>
    </location>
</feature>
<dbReference type="GO" id="GO:0006508">
    <property type="term" value="P:proteolysis"/>
    <property type="evidence" value="ECO:0007669"/>
    <property type="project" value="UniProtKB-KW"/>
</dbReference>
<dbReference type="InterPro" id="IPR022398">
    <property type="entry name" value="Peptidase_S8_His-AS"/>
</dbReference>
<dbReference type="SUPFAM" id="SSF52743">
    <property type="entry name" value="Subtilisin-like"/>
    <property type="match status" value="1"/>
</dbReference>
<evidence type="ECO:0000256" key="5">
    <source>
        <dbReference type="PROSITE-ProRule" id="PRU01240"/>
    </source>
</evidence>
<keyword evidence="3 5" id="KW-0378">Hydrolase</keyword>
<dbReference type="PROSITE" id="PS51892">
    <property type="entry name" value="SUBTILASE"/>
    <property type="match status" value="1"/>
</dbReference>
<dbReference type="EMBL" id="CP031385">
    <property type="protein sequence ID" value="QPG95203.1"/>
    <property type="molecule type" value="Genomic_DNA"/>
</dbReference>
<keyword evidence="8" id="KW-0732">Signal</keyword>
<protein>
    <recommendedName>
        <fullName evidence="9">Peptidase S8/S53 domain-containing protein</fullName>
    </recommendedName>
</protein>
<evidence type="ECO:0000313" key="10">
    <source>
        <dbReference type="EMBL" id="QPG95203.1"/>
    </source>
</evidence>
<dbReference type="InterPro" id="IPR023828">
    <property type="entry name" value="Peptidase_S8_Ser-AS"/>
</dbReference>
<keyword evidence="11" id="KW-1185">Reference proteome</keyword>
<dbReference type="Pfam" id="PF00082">
    <property type="entry name" value="Peptidase_S8"/>
    <property type="match status" value="1"/>
</dbReference>
<dbReference type="PANTHER" id="PTHR43806:SF11">
    <property type="entry name" value="CEREVISIN-RELATED"/>
    <property type="match status" value="1"/>
</dbReference>
<keyword evidence="2 5" id="KW-0645">Protease</keyword>
<dbReference type="InterPro" id="IPR000209">
    <property type="entry name" value="Peptidase_S8/S53_dom"/>
</dbReference>
<evidence type="ECO:0000256" key="8">
    <source>
        <dbReference type="SAM" id="SignalP"/>
    </source>
</evidence>
<dbReference type="Gene3D" id="3.40.50.200">
    <property type="entry name" value="Peptidase S8/S53 domain"/>
    <property type="match status" value="1"/>
</dbReference>
<feature type="chain" id="PRO_5034494740" description="Peptidase S8/S53 domain-containing protein" evidence="8">
    <location>
        <begin position="22"/>
        <end position="538"/>
    </location>
</feature>
<feature type="active site" description="Charge relay system" evidence="5">
    <location>
        <position position="210"/>
    </location>
</feature>
<evidence type="ECO:0000313" key="11">
    <source>
        <dbReference type="Proteomes" id="UP000594364"/>
    </source>
</evidence>
<dbReference type="PROSITE" id="PS00138">
    <property type="entry name" value="SUBTILASE_SER"/>
    <property type="match status" value="1"/>
</dbReference>
<sequence>MALIRTVSLGLVLLWSQLVAATPAPSRPVPTNPVLPIANANAPNIIPNRYIVVYNSSFSGEAIDAKMLSVSTAIKKRNLNKRGLEGRQLSTDTMSFKMNKWRAMALDADDSMIADINRANEVAYVEADQWIHASATIKQINAPLGLQRLSEPRPAGESSYLFDESAGEGIMVYVVDTGVRITHSEFQGRARFGASFVGQDSRNADDDNGHGSHVAGTIAGGTFGVAKKARITAVKVLDAKGSGANSGILGGLQFVMDDVKRRNLKGKAIMNMSLGGEFSDAMNHAIENVVNSSVICVVAAGNENQNAARVSPASAPSAITVGAIDARNDAKAAFSNFGPDVDIFAPGVDVLSVGIRSDTDTKTLSGTSMASPHIAGLTAYLMHIRQDVREPADVKKMLKSLGSKTGARVKGNPPRIETTRVIANNGHAETNSGPINQPGNEQPGTGRPGNAQPGTGNERPRTGRPGNVQPGTGNERPRTGRPGNAQPGTGNERPRTGRPGNVQPGTGNGGNGGNGNGRGGNGNIFPGQQLQAPTPFAA</sequence>
<dbReference type="InterPro" id="IPR015500">
    <property type="entry name" value="Peptidase_S8_subtilisin-rel"/>
</dbReference>
<dbReference type="Proteomes" id="UP000594364">
    <property type="component" value="Chromosome 1"/>
</dbReference>
<dbReference type="SUPFAM" id="SSF54897">
    <property type="entry name" value="Protease propeptides/inhibitors"/>
    <property type="match status" value="1"/>
</dbReference>
<feature type="compositionally biased region" description="Polar residues" evidence="7">
    <location>
        <begin position="427"/>
        <end position="443"/>
    </location>
</feature>
<evidence type="ECO:0000256" key="3">
    <source>
        <dbReference type="ARBA" id="ARBA00022801"/>
    </source>
</evidence>
<dbReference type="FunFam" id="3.40.50.200:FF:000007">
    <property type="entry name" value="Subtilisin-like serine protease"/>
    <property type="match status" value="1"/>
</dbReference>